<dbReference type="PANTHER" id="PTHR43065">
    <property type="entry name" value="SENSOR HISTIDINE KINASE"/>
    <property type="match status" value="1"/>
</dbReference>
<comment type="catalytic activity">
    <reaction evidence="1">
        <text>ATP + protein L-histidine = ADP + protein N-phospho-L-histidine.</text>
        <dbReference type="EC" id="2.7.13.3"/>
    </reaction>
</comment>
<dbReference type="Pfam" id="PF02518">
    <property type="entry name" value="HATPase_c"/>
    <property type="match status" value="1"/>
</dbReference>
<feature type="transmembrane region" description="Helical" evidence="9">
    <location>
        <begin position="12"/>
        <end position="33"/>
    </location>
</feature>
<dbReference type="CDD" id="cd00082">
    <property type="entry name" value="HisKA"/>
    <property type="match status" value="1"/>
</dbReference>
<keyword evidence="8" id="KW-0902">Two-component regulatory system</keyword>
<evidence type="ECO:0000259" key="10">
    <source>
        <dbReference type="PROSITE" id="PS50109"/>
    </source>
</evidence>
<dbReference type="InterPro" id="IPR003661">
    <property type="entry name" value="HisK_dim/P_dom"/>
</dbReference>
<evidence type="ECO:0000256" key="1">
    <source>
        <dbReference type="ARBA" id="ARBA00000085"/>
    </source>
</evidence>
<dbReference type="Gene3D" id="3.30.450.20">
    <property type="entry name" value="PAS domain"/>
    <property type="match status" value="1"/>
</dbReference>
<reference evidence="11 12" key="1">
    <citation type="submission" date="2020-03" db="EMBL/GenBank/DDBJ databases">
        <title>Genomic Encyclopedia of Type Strains, Phase IV (KMG-IV): sequencing the most valuable type-strain genomes for metagenomic binning, comparative biology and taxonomic classification.</title>
        <authorList>
            <person name="Goeker M."/>
        </authorList>
    </citation>
    <scope>NUCLEOTIDE SEQUENCE [LARGE SCALE GENOMIC DNA]</scope>
    <source>
        <strain evidence="11 12">DSM 24233</strain>
    </source>
</reference>
<comment type="caution">
    <text evidence="11">The sequence shown here is derived from an EMBL/GenBank/DDBJ whole genome shotgun (WGS) entry which is preliminary data.</text>
</comment>
<dbReference type="InterPro" id="IPR036097">
    <property type="entry name" value="HisK_dim/P_sf"/>
</dbReference>
<dbReference type="GO" id="GO:0000155">
    <property type="term" value="F:phosphorelay sensor kinase activity"/>
    <property type="evidence" value="ECO:0007669"/>
    <property type="project" value="InterPro"/>
</dbReference>
<gene>
    <name evidence="11" type="ORF">GGQ74_002093</name>
</gene>
<evidence type="ECO:0000256" key="2">
    <source>
        <dbReference type="ARBA" id="ARBA00012438"/>
    </source>
</evidence>
<evidence type="ECO:0000313" key="11">
    <source>
        <dbReference type="EMBL" id="NJB68420.1"/>
    </source>
</evidence>
<feature type="transmembrane region" description="Helical" evidence="9">
    <location>
        <begin position="212"/>
        <end position="234"/>
    </location>
</feature>
<keyword evidence="3" id="KW-0597">Phosphoprotein</keyword>
<dbReference type="SUPFAM" id="SSF55874">
    <property type="entry name" value="ATPase domain of HSP90 chaperone/DNA topoisomerase II/histidine kinase"/>
    <property type="match status" value="1"/>
</dbReference>
<accession>A0A846QN28</accession>
<dbReference type="InterPro" id="IPR005467">
    <property type="entry name" value="His_kinase_dom"/>
</dbReference>
<dbReference type="Pfam" id="PF00512">
    <property type="entry name" value="HisKA"/>
    <property type="match status" value="1"/>
</dbReference>
<dbReference type="SMART" id="SM00388">
    <property type="entry name" value="HisKA"/>
    <property type="match status" value="1"/>
</dbReference>
<evidence type="ECO:0000256" key="8">
    <source>
        <dbReference type="ARBA" id="ARBA00023012"/>
    </source>
</evidence>
<dbReference type="Gene3D" id="1.10.287.130">
    <property type="match status" value="1"/>
</dbReference>
<name>A0A846QN28_9BACT</name>
<dbReference type="Gene3D" id="3.30.565.10">
    <property type="entry name" value="Histidine kinase-like ATPase, C-terminal domain"/>
    <property type="match status" value="1"/>
</dbReference>
<sequence>MEFGLRSSKDSNPLLIAALALVVLGLGISYVTWHNLRQQRETINEHMFLSSRVILRGIETSLMREMRGMGRRGRPMGPMGGPGHPIGPGTSRQQVVEMLSDLVEQSEVEFLSLYAQNGTLILTVSEQGLVYPEIPEQGWDALHATGEWQALYSSNRSNIFVAALQSRRTLGMLCEQDSGFECAPGGAGIPYLVVGLDATRHLKQFAKFRSTAMYQTLYVLLVALFLWGLALAYMRRRDQGRRLHRLERFHSRLLDTMPEGLVTLDADGMILSTNPAAEIILQDEGHPRIVGRHWADLPLRSATGSDIPARDRCGSARTWIQYDYAGRSLEVLCLPIPASEKDEGEPGDRLVLVRDRTEIKALEDDLAEVRQLAAIGRLAAGLAHEIRNPLSALRGFAQFFADKLKGKSPEEQYAETMVREADRLNKVVSDLLFLSRPRIPERREVDMPILTADIGNLLARDFELKGAVFGSDLSDVVVHADPDMLKQALLNLVINSLNAIDRSADGEEPGRVEVATFEEQGAVCVAVRDNGHGMGEEERRHALEPFFTSRREGTGLGLAIVHGIMRAHGGQVSIVSSTEGPGHGTEVRLSFPVWVQDDSTDGVDSDA</sequence>
<evidence type="ECO:0000256" key="4">
    <source>
        <dbReference type="ARBA" id="ARBA00022679"/>
    </source>
</evidence>
<keyword evidence="6 11" id="KW-0418">Kinase</keyword>
<protein>
    <recommendedName>
        <fullName evidence="2">histidine kinase</fullName>
        <ecNumber evidence="2">2.7.13.3</ecNumber>
    </recommendedName>
</protein>
<keyword evidence="9" id="KW-0812">Transmembrane</keyword>
<dbReference type="SMART" id="SM00387">
    <property type="entry name" value="HATPase_c"/>
    <property type="match status" value="1"/>
</dbReference>
<keyword evidence="5" id="KW-0547">Nucleotide-binding</keyword>
<evidence type="ECO:0000256" key="9">
    <source>
        <dbReference type="SAM" id="Phobius"/>
    </source>
</evidence>
<dbReference type="GO" id="GO:0005524">
    <property type="term" value="F:ATP binding"/>
    <property type="evidence" value="ECO:0007669"/>
    <property type="project" value="UniProtKB-KW"/>
</dbReference>
<dbReference type="InterPro" id="IPR035965">
    <property type="entry name" value="PAS-like_dom_sf"/>
</dbReference>
<evidence type="ECO:0000256" key="7">
    <source>
        <dbReference type="ARBA" id="ARBA00022840"/>
    </source>
</evidence>
<evidence type="ECO:0000256" key="6">
    <source>
        <dbReference type="ARBA" id="ARBA00022777"/>
    </source>
</evidence>
<keyword evidence="9" id="KW-1133">Transmembrane helix</keyword>
<dbReference type="RefSeq" id="WP_167941490.1">
    <property type="nucleotide sequence ID" value="NZ_JAATJA010000002.1"/>
</dbReference>
<dbReference type="InterPro" id="IPR003594">
    <property type="entry name" value="HATPase_dom"/>
</dbReference>
<dbReference type="PROSITE" id="PS50109">
    <property type="entry name" value="HIS_KIN"/>
    <property type="match status" value="1"/>
</dbReference>
<evidence type="ECO:0000256" key="3">
    <source>
        <dbReference type="ARBA" id="ARBA00022553"/>
    </source>
</evidence>
<dbReference type="EC" id="2.7.13.3" evidence="2"/>
<dbReference type="SUPFAM" id="SSF47384">
    <property type="entry name" value="Homodimeric domain of signal transducing histidine kinase"/>
    <property type="match status" value="1"/>
</dbReference>
<dbReference type="Proteomes" id="UP000580856">
    <property type="component" value="Unassembled WGS sequence"/>
</dbReference>
<dbReference type="InterPro" id="IPR036890">
    <property type="entry name" value="HATPase_C_sf"/>
</dbReference>
<keyword evidence="9" id="KW-0472">Membrane</keyword>
<dbReference type="CDD" id="cd00075">
    <property type="entry name" value="HATPase"/>
    <property type="match status" value="1"/>
</dbReference>
<feature type="domain" description="Histidine kinase" evidence="10">
    <location>
        <begin position="381"/>
        <end position="595"/>
    </location>
</feature>
<keyword evidence="12" id="KW-1185">Reference proteome</keyword>
<dbReference type="AlphaFoldDB" id="A0A846QN28"/>
<evidence type="ECO:0000313" key="12">
    <source>
        <dbReference type="Proteomes" id="UP000580856"/>
    </source>
</evidence>
<dbReference type="PRINTS" id="PR00344">
    <property type="entry name" value="BCTRLSENSOR"/>
</dbReference>
<organism evidence="11 12">
    <name type="scientific">Desulfobaculum xiamenense</name>
    <dbReference type="NCBI Taxonomy" id="995050"/>
    <lineage>
        <taxon>Bacteria</taxon>
        <taxon>Pseudomonadati</taxon>
        <taxon>Thermodesulfobacteriota</taxon>
        <taxon>Desulfovibrionia</taxon>
        <taxon>Desulfovibrionales</taxon>
        <taxon>Desulfovibrionaceae</taxon>
        <taxon>Desulfobaculum</taxon>
    </lineage>
</organism>
<dbReference type="SUPFAM" id="SSF55785">
    <property type="entry name" value="PYP-like sensor domain (PAS domain)"/>
    <property type="match status" value="1"/>
</dbReference>
<proteinExistence type="predicted"/>
<dbReference type="InterPro" id="IPR004358">
    <property type="entry name" value="Sig_transdc_His_kin-like_C"/>
</dbReference>
<dbReference type="PANTHER" id="PTHR43065:SF10">
    <property type="entry name" value="PEROXIDE STRESS-ACTIVATED HISTIDINE KINASE MAK3"/>
    <property type="match status" value="1"/>
</dbReference>
<keyword evidence="7" id="KW-0067">ATP-binding</keyword>
<evidence type="ECO:0000256" key="5">
    <source>
        <dbReference type="ARBA" id="ARBA00022741"/>
    </source>
</evidence>
<dbReference type="EMBL" id="JAATJA010000002">
    <property type="protein sequence ID" value="NJB68420.1"/>
    <property type="molecule type" value="Genomic_DNA"/>
</dbReference>
<keyword evidence="4" id="KW-0808">Transferase</keyword>